<dbReference type="Gene3D" id="3.40.50.720">
    <property type="entry name" value="NAD(P)-binding Rossmann-like Domain"/>
    <property type="match status" value="1"/>
</dbReference>
<feature type="domain" description="XdhC- CoxI" evidence="1">
    <location>
        <begin position="12"/>
        <end position="64"/>
    </location>
</feature>
<dbReference type="Pfam" id="PF13478">
    <property type="entry name" value="XdhC_C"/>
    <property type="match status" value="1"/>
</dbReference>
<gene>
    <name evidence="3" type="ORF">C8N44_101162</name>
</gene>
<accession>A0A2T6BA15</accession>
<keyword evidence="4" id="KW-1185">Reference proteome</keyword>
<organism evidence="3 4">
    <name type="scientific">Allosediminivita pacifica</name>
    <dbReference type="NCBI Taxonomy" id="1267769"/>
    <lineage>
        <taxon>Bacteria</taxon>
        <taxon>Pseudomonadati</taxon>
        <taxon>Pseudomonadota</taxon>
        <taxon>Alphaproteobacteria</taxon>
        <taxon>Rhodobacterales</taxon>
        <taxon>Paracoccaceae</taxon>
        <taxon>Allosediminivita</taxon>
    </lineage>
</organism>
<comment type="caution">
    <text evidence="3">The sequence shown here is derived from an EMBL/GenBank/DDBJ whole genome shotgun (WGS) entry which is preliminary data.</text>
</comment>
<name>A0A2T6BA15_9RHOB</name>
<dbReference type="Pfam" id="PF02625">
    <property type="entry name" value="XdhC_CoxI"/>
    <property type="match status" value="1"/>
</dbReference>
<evidence type="ECO:0000259" key="2">
    <source>
        <dbReference type="Pfam" id="PF13478"/>
    </source>
</evidence>
<dbReference type="RefSeq" id="WP_107974253.1">
    <property type="nucleotide sequence ID" value="NZ_BMEZ01000001.1"/>
</dbReference>
<dbReference type="EMBL" id="QBKN01000001">
    <property type="protein sequence ID" value="PTX52872.1"/>
    <property type="molecule type" value="Genomic_DNA"/>
</dbReference>
<dbReference type="AlphaFoldDB" id="A0A2T6BA15"/>
<evidence type="ECO:0000313" key="4">
    <source>
        <dbReference type="Proteomes" id="UP000244069"/>
    </source>
</evidence>
<dbReference type="OrthoDB" id="61481at2"/>
<sequence length="312" mass="32548">MGFDLAALRAAVAAHGRAARVVVAAVAGSAPREVGAAMLVWEGGQSGTIGGGVLEYRAAERALSAPGLTRHPLGPELGQCCGGAVTLLTEVFDTDTVAALEGHEVIARGPGEMPLSVKRLLDGARARGEAPAPQLVDNWMVEPVARPSRPLWIWGAGHVGRALVSVLSPLPEIAITWVDTAPDRFPEAVPDGVTVVPAADPARLMAHAPQDAEHLILTYSHELDLQLCHAALSQGFAFCGLIGSDTKWARFRKRLATLGHGDAQIARICCPIGHKALGKDPQAIAIGVSAQLLNVQNRDRTAWTTPSSASGA</sequence>
<dbReference type="InterPro" id="IPR027051">
    <property type="entry name" value="XdhC_Rossmann_dom"/>
</dbReference>
<dbReference type="PANTHER" id="PTHR30388:SF6">
    <property type="entry name" value="XANTHINE DEHYDROGENASE SUBUNIT A-RELATED"/>
    <property type="match status" value="1"/>
</dbReference>
<dbReference type="PANTHER" id="PTHR30388">
    <property type="entry name" value="ALDEHYDE OXIDOREDUCTASE MOLYBDENUM COFACTOR ASSEMBLY PROTEIN"/>
    <property type="match status" value="1"/>
</dbReference>
<dbReference type="InterPro" id="IPR003777">
    <property type="entry name" value="XdhC_CoxI"/>
</dbReference>
<dbReference type="NCBIfam" id="TIGR02964">
    <property type="entry name" value="xanthine_xdhC"/>
    <property type="match status" value="1"/>
</dbReference>
<dbReference type="Proteomes" id="UP000244069">
    <property type="component" value="Unassembled WGS sequence"/>
</dbReference>
<dbReference type="InterPro" id="IPR052698">
    <property type="entry name" value="MoCofactor_Util/Proc"/>
</dbReference>
<protein>
    <submittedName>
        <fullName evidence="3">Molybdenum cofactor sulfurylase</fullName>
    </submittedName>
</protein>
<proteinExistence type="predicted"/>
<feature type="domain" description="XdhC Rossmann" evidence="2">
    <location>
        <begin position="151"/>
        <end position="292"/>
    </location>
</feature>
<evidence type="ECO:0000313" key="3">
    <source>
        <dbReference type="EMBL" id="PTX52872.1"/>
    </source>
</evidence>
<reference evidence="3 4" key="1">
    <citation type="submission" date="2018-04" db="EMBL/GenBank/DDBJ databases">
        <title>Genomic Encyclopedia of Archaeal and Bacterial Type Strains, Phase II (KMG-II): from individual species to whole genera.</title>
        <authorList>
            <person name="Goeker M."/>
        </authorList>
    </citation>
    <scope>NUCLEOTIDE SEQUENCE [LARGE SCALE GENOMIC DNA]</scope>
    <source>
        <strain evidence="3 4">DSM 29329</strain>
    </source>
</reference>
<dbReference type="InterPro" id="IPR036291">
    <property type="entry name" value="NAD(P)-bd_dom_sf"/>
</dbReference>
<dbReference type="InterPro" id="IPR014308">
    <property type="entry name" value="Xanthine_DH_XdhC"/>
</dbReference>
<evidence type="ECO:0000259" key="1">
    <source>
        <dbReference type="Pfam" id="PF02625"/>
    </source>
</evidence>
<dbReference type="SUPFAM" id="SSF51735">
    <property type="entry name" value="NAD(P)-binding Rossmann-fold domains"/>
    <property type="match status" value="1"/>
</dbReference>